<proteinExistence type="predicted"/>
<protein>
    <submittedName>
        <fullName evidence="2">Uncharacterized protein</fullName>
    </submittedName>
</protein>
<evidence type="ECO:0000313" key="2">
    <source>
        <dbReference type="EMBL" id="KAH0761982.1"/>
    </source>
</evidence>
<gene>
    <name evidence="2" type="ORF">KY290_018055</name>
</gene>
<evidence type="ECO:0000313" key="3">
    <source>
        <dbReference type="Proteomes" id="UP000826656"/>
    </source>
</evidence>
<keyword evidence="3" id="KW-1185">Reference proteome</keyword>
<name>A0ABQ7VD39_SOLTU</name>
<organism evidence="2 3">
    <name type="scientific">Solanum tuberosum</name>
    <name type="common">Potato</name>
    <dbReference type="NCBI Taxonomy" id="4113"/>
    <lineage>
        <taxon>Eukaryota</taxon>
        <taxon>Viridiplantae</taxon>
        <taxon>Streptophyta</taxon>
        <taxon>Embryophyta</taxon>
        <taxon>Tracheophyta</taxon>
        <taxon>Spermatophyta</taxon>
        <taxon>Magnoliopsida</taxon>
        <taxon>eudicotyledons</taxon>
        <taxon>Gunneridae</taxon>
        <taxon>Pentapetalae</taxon>
        <taxon>asterids</taxon>
        <taxon>lamiids</taxon>
        <taxon>Solanales</taxon>
        <taxon>Solanaceae</taxon>
        <taxon>Solanoideae</taxon>
        <taxon>Solaneae</taxon>
        <taxon>Solanum</taxon>
    </lineage>
</organism>
<feature type="compositionally biased region" description="Basic and acidic residues" evidence="1">
    <location>
        <begin position="53"/>
        <end position="62"/>
    </location>
</feature>
<feature type="region of interest" description="Disordered" evidence="1">
    <location>
        <begin position="25"/>
        <end position="98"/>
    </location>
</feature>
<sequence>MARQIAASLSFLQSAKARCSLSLSLNRSNQQAPSNQLQQPVRRATTSPANNNQHERQLRRATGETAAHQQQRQQHTSEILASPFLSSPTKFEFKDGSQ</sequence>
<evidence type="ECO:0000256" key="1">
    <source>
        <dbReference type="SAM" id="MobiDB-lite"/>
    </source>
</evidence>
<accession>A0ABQ7VD39</accession>
<feature type="compositionally biased region" description="Polar residues" evidence="1">
    <location>
        <begin position="76"/>
        <end position="89"/>
    </location>
</feature>
<feature type="compositionally biased region" description="Polar residues" evidence="1">
    <location>
        <begin position="26"/>
        <end position="52"/>
    </location>
</feature>
<reference evidence="2 3" key="1">
    <citation type="journal article" date="2021" name="bioRxiv">
        <title>Chromosome-scale and haplotype-resolved genome assembly of a tetraploid potato cultivar.</title>
        <authorList>
            <person name="Sun H."/>
            <person name="Jiao W.-B."/>
            <person name="Krause K."/>
            <person name="Campoy J.A."/>
            <person name="Goel M."/>
            <person name="Folz-Donahue K."/>
            <person name="Kukat C."/>
            <person name="Huettel B."/>
            <person name="Schneeberger K."/>
        </authorList>
    </citation>
    <scope>NUCLEOTIDE SEQUENCE [LARGE SCALE GENOMIC DNA]</scope>
    <source>
        <strain evidence="2">SolTubOtavaFocal</strain>
        <tissue evidence="2">Leaves</tissue>
    </source>
</reference>
<dbReference type="EMBL" id="JAIVGD010000013">
    <property type="protein sequence ID" value="KAH0761982.1"/>
    <property type="molecule type" value="Genomic_DNA"/>
</dbReference>
<dbReference type="Proteomes" id="UP000826656">
    <property type="component" value="Unassembled WGS sequence"/>
</dbReference>
<comment type="caution">
    <text evidence="2">The sequence shown here is derived from an EMBL/GenBank/DDBJ whole genome shotgun (WGS) entry which is preliminary data.</text>
</comment>